<gene>
    <name evidence="1" type="ORF">LCGC14_2933030</name>
</gene>
<protein>
    <submittedName>
        <fullName evidence="1">Uncharacterized protein</fullName>
    </submittedName>
</protein>
<comment type="caution">
    <text evidence="1">The sequence shown here is derived from an EMBL/GenBank/DDBJ whole genome shotgun (WGS) entry which is preliminary data.</text>
</comment>
<evidence type="ECO:0000313" key="1">
    <source>
        <dbReference type="EMBL" id="KKK69539.1"/>
    </source>
</evidence>
<accession>A0A0F8ZT00</accession>
<organism evidence="1">
    <name type="scientific">marine sediment metagenome</name>
    <dbReference type="NCBI Taxonomy" id="412755"/>
    <lineage>
        <taxon>unclassified sequences</taxon>
        <taxon>metagenomes</taxon>
        <taxon>ecological metagenomes</taxon>
    </lineage>
</organism>
<proteinExistence type="predicted"/>
<name>A0A0F8ZT00_9ZZZZ</name>
<dbReference type="EMBL" id="LAZR01058599">
    <property type="protein sequence ID" value="KKK69539.1"/>
    <property type="molecule type" value="Genomic_DNA"/>
</dbReference>
<reference evidence="1" key="1">
    <citation type="journal article" date="2015" name="Nature">
        <title>Complex archaea that bridge the gap between prokaryotes and eukaryotes.</title>
        <authorList>
            <person name="Spang A."/>
            <person name="Saw J.H."/>
            <person name="Jorgensen S.L."/>
            <person name="Zaremba-Niedzwiedzka K."/>
            <person name="Martijn J."/>
            <person name="Lind A.E."/>
            <person name="van Eijk R."/>
            <person name="Schleper C."/>
            <person name="Guy L."/>
            <person name="Ettema T.J."/>
        </authorList>
    </citation>
    <scope>NUCLEOTIDE SEQUENCE</scope>
</reference>
<sequence>MSLDLPHLTYKDTLALRRLRKQFPIQFYQNVTSFFIKQMSEYIKDCRVWRIVLMGETRGGKSETAMTIAKLYVNIFNQHLKKDRFKHVDVGKYLKVEPLTFGIDYIMGSQSDYIYTLRRRQKGQKLKFGQVWQIDENRENIGGLGTFSETLDLANINNIVAKFMQSELWLTPVKLQQRNAPYGLYVYQKDVKNRVNWCLLYKIEMGVKGTMEYIFMGWVKVPLHHDNELRSEYDIKKNQWISHEMEGTVDKRVLERKHASKMLAQDATFSELSKSGKSFKYSKEQQMALLEQFIIDGKTQRWNEMEMWRVI</sequence>
<dbReference type="AlphaFoldDB" id="A0A0F8ZT00"/>
<feature type="non-terminal residue" evidence="1">
    <location>
        <position position="311"/>
    </location>
</feature>